<proteinExistence type="predicted"/>
<dbReference type="KEGG" id="amq:AMETH_3788"/>
<dbReference type="EMBL" id="CP009110">
    <property type="protein sequence ID" value="AIJ23880.1"/>
    <property type="molecule type" value="Genomic_DNA"/>
</dbReference>
<dbReference type="AlphaFoldDB" id="A0A076MYU6"/>
<reference evidence="2 3" key="1">
    <citation type="submission" date="2014-07" db="EMBL/GenBank/DDBJ databases">
        <title>Whole Genome Sequence of the Amycolatopsis methanolica 239.</title>
        <authorList>
            <person name="Tang B."/>
        </authorList>
    </citation>
    <scope>NUCLEOTIDE SEQUENCE [LARGE SCALE GENOMIC DNA]</scope>
    <source>
        <strain evidence="2 3">239</strain>
    </source>
</reference>
<gene>
    <name evidence="2" type="ORF">AMETH_3788</name>
</gene>
<organism evidence="2 3">
    <name type="scientific">Amycolatopsis methanolica 239</name>
    <dbReference type="NCBI Taxonomy" id="1068978"/>
    <lineage>
        <taxon>Bacteria</taxon>
        <taxon>Bacillati</taxon>
        <taxon>Actinomycetota</taxon>
        <taxon>Actinomycetes</taxon>
        <taxon>Pseudonocardiales</taxon>
        <taxon>Pseudonocardiaceae</taxon>
        <taxon>Amycolatopsis</taxon>
        <taxon>Amycolatopsis methanolica group</taxon>
    </lineage>
</organism>
<name>A0A076MYU6_AMYME</name>
<dbReference type="PATRIC" id="fig|1068978.7.peg.4051"/>
<dbReference type="HOGENOM" id="CLU_2353702_0_0_11"/>
<dbReference type="Proteomes" id="UP000062973">
    <property type="component" value="Chromosome"/>
</dbReference>
<sequence>MPYRLPGARRPALATLYVRQELGSGQDDDQPEPERPAPIVDDRGRLVQPATAPVTRLVVRPPSRSVHDVLASDDHVVVTGGPGQGKSPVPAAGCPV</sequence>
<evidence type="ECO:0000256" key="1">
    <source>
        <dbReference type="SAM" id="MobiDB-lite"/>
    </source>
</evidence>
<keyword evidence="3" id="KW-1185">Reference proteome</keyword>
<evidence type="ECO:0000313" key="2">
    <source>
        <dbReference type="EMBL" id="AIJ23880.1"/>
    </source>
</evidence>
<evidence type="ECO:0000313" key="3">
    <source>
        <dbReference type="Proteomes" id="UP000062973"/>
    </source>
</evidence>
<dbReference type="STRING" id="1068978.AMETH_3788"/>
<accession>A0A076MYU6</accession>
<feature type="region of interest" description="Disordered" evidence="1">
    <location>
        <begin position="75"/>
        <end position="96"/>
    </location>
</feature>
<protein>
    <submittedName>
        <fullName evidence="2">Putative signal transduction protein with Nacht domain</fullName>
    </submittedName>
</protein>